<evidence type="ECO:0000256" key="6">
    <source>
        <dbReference type="PIRSR" id="PIRSR602401-1"/>
    </source>
</evidence>
<reference evidence="7 8" key="1">
    <citation type="submission" date="2017-01" db="EMBL/GenBank/DDBJ databases">
        <authorList>
            <person name="Mah S.A."/>
            <person name="Swanson W.J."/>
            <person name="Moy G.W."/>
            <person name="Vacquier V.D."/>
        </authorList>
    </citation>
    <scope>NUCLEOTIDE SEQUENCE [LARGE SCALE GENOMIC DNA]</scope>
    <source>
        <strain evidence="7 8">GSMNP</strain>
    </source>
</reference>
<evidence type="ECO:0000256" key="2">
    <source>
        <dbReference type="ARBA" id="ARBA00022723"/>
    </source>
</evidence>
<dbReference type="GO" id="GO:0016705">
    <property type="term" value="F:oxidoreductase activity, acting on paired donors, with incorporation or reduction of molecular oxygen"/>
    <property type="evidence" value="ECO:0007669"/>
    <property type="project" value="InterPro"/>
</dbReference>
<keyword evidence="5" id="KW-0503">Monooxygenase</keyword>
<protein>
    <submittedName>
        <fullName evidence="7">Cytochrome P450 2L1</fullName>
    </submittedName>
</protein>
<dbReference type="Pfam" id="PF00067">
    <property type="entry name" value="p450"/>
    <property type="match status" value="1"/>
</dbReference>
<evidence type="ECO:0000256" key="3">
    <source>
        <dbReference type="ARBA" id="ARBA00023002"/>
    </source>
</evidence>
<dbReference type="GO" id="GO:0005506">
    <property type="term" value="F:iron ion binding"/>
    <property type="evidence" value="ECO:0007669"/>
    <property type="project" value="InterPro"/>
</dbReference>
<organism evidence="7 8">
    <name type="scientific">Smittium culicis</name>
    <dbReference type="NCBI Taxonomy" id="133412"/>
    <lineage>
        <taxon>Eukaryota</taxon>
        <taxon>Fungi</taxon>
        <taxon>Fungi incertae sedis</taxon>
        <taxon>Zoopagomycota</taxon>
        <taxon>Kickxellomycotina</taxon>
        <taxon>Harpellomycetes</taxon>
        <taxon>Harpellales</taxon>
        <taxon>Legeriomycetaceae</taxon>
        <taxon>Smittium</taxon>
    </lineage>
</organism>
<keyword evidence="4 6" id="KW-0408">Iron</keyword>
<dbReference type="InterPro" id="IPR036396">
    <property type="entry name" value="Cyt_P450_sf"/>
</dbReference>
<dbReference type="Proteomes" id="UP000187283">
    <property type="component" value="Unassembled WGS sequence"/>
</dbReference>
<dbReference type="PANTHER" id="PTHR24303:SF31">
    <property type="entry name" value="CYTOCHROME P450 307A1-RELATED"/>
    <property type="match status" value="1"/>
</dbReference>
<sequence>MPVVTGLLSRENNFENLELSGFQIPKGTEINLYIEGANKNPDFWESPDSFYPERFMGPKGEILRKNVATDSHGVRICPGRNLAWFEMLTVMSNILRDYDFKQIEGSPYSSSNLDPRRNYEPKFYDTESTLVLSPSNPERDCNIQFFRSDF</sequence>
<dbReference type="OrthoDB" id="3934656at2759"/>
<dbReference type="Gene3D" id="1.10.630.10">
    <property type="entry name" value="Cytochrome P450"/>
    <property type="match status" value="1"/>
</dbReference>
<comment type="cofactor">
    <cofactor evidence="1 6">
        <name>heme</name>
        <dbReference type="ChEBI" id="CHEBI:30413"/>
    </cofactor>
</comment>
<evidence type="ECO:0000313" key="7">
    <source>
        <dbReference type="EMBL" id="OMJ10620.1"/>
    </source>
</evidence>
<dbReference type="InterPro" id="IPR001128">
    <property type="entry name" value="Cyt_P450"/>
</dbReference>
<keyword evidence="8" id="KW-1185">Reference proteome</keyword>
<dbReference type="GO" id="GO:0020037">
    <property type="term" value="F:heme binding"/>
    <property type="evidence" value="ECO:0007669"/>
    <property type="project" value="InterPro"/>
</dbReference>
<dbReference type="EMBL" id="LSSN01004916">
    <property type="protein sequence ID" value="OMJ10620.1"/>
    <property type="molecule type" value="Genomic_DNA"/>
</dbReference>
<accession>A0A1R1X7M7</accession>
<feature type="binding site" description="axial binding residue" evidence="6">
    <location>
        <position position="77"/>
    </location>
    <ligand>
        <name>heme</name>
        <dbReference type="ChEBI" id="CHEBI:30413"/>
    </ligand>
    <ligandPart>
        <name>Fe</name>
        <dbReference type="ChEBI" id="CHEBI:18248"/>
    </ligandPart>
</feature>
<dbReference type="SUPFAM" id="SSF48264">
    <property type="entry name" value="Cytochrome P450"/>
    <property type="match status" value="1"/>
</dbReference>
<proteinExistence type="predicted"/>
<dbReference type="PRINTS" id="PR00463">
    <property type="entry name" value="EP450I"/>
</dbReference>
<dbReference type="AlphaFoldDB" id="A0A1R1X7M7"/>
<evidence type="ECO:0000256" key="4">
    <source>
        <dbReference type="ARBA" id="ARBA00023004"/>
    </source>
</evidence>
<evidence type="ECO:0000256" key="5">
    <source>
        <dbReference type="ARBA" id="ARBA00023033"/>
    </source>
</evidence>
<evidence type="ECO:0000256" key="1">
    <source>
        <dbReference type="ARBA" id="ARBA00001971"/>
    </source>
</evidence>
<dbReference type="PANTHER" id="PTHR24303">
    <property type="entry name" value="HEME-BINDING MONOOXYGENASE FAMILY"/>
    <property type="match status" value="1"/>
</dbReference>
<comment type="caution">
    <text evidence="7">The sequence shown here is derived from an EMBL/GenBank/DDBJ whole genome shotgun (WGS) entry which is preliminary data.</text>
</comment>
<keyword evidence="6" id="KW-0349">Heme</keyword>
<dbReference type="GO" id="GO:0004497">
    <property type="term" value="F:monooxygenase activity"/>
    <property type="evidence" value="ECO:0007669"/>
    <property type="project" value="UniProtKB-KW"/>
</dbReference>
<keyword evidence="3" id="KW-0560">Oxidoreductase</keyword>
<dbReference type="STRING" id="133412.A0A1R1X7M7"/>
<evidence type="ECO:0000313" key="8">
    <source>
        <dbReference type="Proteomes" id="UP000187283"/>
    </source>
</evidence>
<keyword evidence="2 6" id="KW-0479">Metal-binding</keyword>
<dbReference type="InterPro" id="IPR002401">
    <property type="entry name" value="Cyt_P450_E_grp-I"/>
</dbReference>
<name>A0A1R1X7M7_9FUNG</name>
<gene>
    <name evidence="7" type="ORF">AYI70_g10214</name>
</gene>